<dbReference type="InterPro" id="IPR026791">
    <property type="entry name" value="DOCK"/>
</dbReference>
<dbReference type="GO" id="GO:0007264">
    <property type="term" value="P:small GTPase-mediated signal transduction"/>
    <property type="evidence" value="ECO:0007669"/>
    <property type="project" value="InterPro"/>
</dbReference>
<protein>
    <submittedName>
        <fullName evidence="3">Dedicator of cytokinesis C/D N-terminal domain-containing protein</fullName>
    </submittedName>
</protein>
<accession>A0A914UYP9</accession>
<proteinExistence type="predicted"/>
<sequence length="148" mass="17016">RKTPISTPLDYETFLTKNLTILENDSQRDLLLFPRDDVTEQSVLAEERTFVPTVTDEHVKEAKWLLTQEALKLYSSPFRILTFNYAQFAGDFNRTNESDSDLPQLLYEIDLAAADEERDLVDCLNRQEVVKEGFLLLAPDAGLLDNFK</sequence>
<dbReference type="AlphaFoldDB" id="A0A914UYP9"/>
<dbReference type="PANTHER" id="PTHR23317">
    <property type="entry name" value="DEDICATOR OF CYTOKINESIS DOCK"/>
    <property type="match status" value="1"/>
</dbReference>
<evidence type="ECO:0000313" key="2">
    <source>
        <dbReference type="Proteomes" id="UP000887566"/>
    </source>
</evidence>
<organism evidence="2 3">
    <name type="scientific">Plectus sambesii</name>
    <dbReference type="NCBI Taxonomy" id="2011161"/>
    <lineage>
        <taxon>Eukaryota</taxon>
        <taxon>Metazoa</taxon>
        <taxon>Ecdysozoa</taxon>
        <taxon>Nematoda</taxon>
        <taxon>Chromadorea</taxon>
        <taxon>Plectida</taxon>
        <taxon>Plectina</taxon>
        <taxon>Plectoidea</taxon>
        <taxon>Plectidae</taxon>
        <taxon>Plectus</taxon>
    </lineage>
</organism>
<dbReference type="PANTHER" id="PTHR23317:SF26">
    <property type="entry name" value="ZIZIMIN, ISOFORM K"/>
    <property type="match status" value="1"/>
</dbReference>
<name>A0A914UYP9_9BILA</name>
<dbReference type="Proteomes" id="UP000887566">
    <property type="component" value="Unplaced"/>
</dbReference>
<evidence type="ECO:0000313" key="3">
    <source>
        <dbReference type="WBParaSite" id="PSAMB.scaffold13724size2143.g35651.t1"/>
    </source>
</evidence>
<dbReference type="Pfam" id="PF11878">
    <property type="entry name" value="DOCK_C-D_N"/>
    <property type="match status" value="1"/>
</dbReference>
<reference evidence="3" key="1">
    <citation type="submission" date="2022-11" db="UniProtKB">
        <authorList>
            <consortium name="WormBaseParasite"/>
        </authorList>
    </citation>
    <scope>IDENTIFICATION</scope>
</reference>
<keyword evidence="2" id="KW-1185">Reference proteome</keyword>
<dbReference type="WBParaSite" id="PSAMB.scaffold13724size2143.g35651.t1">
    <property type="protein sequence ID" value="PSAMB.scaffold13724size2143.g35651.t1"/>
    <property type="gene ID" value="PSAMB.scaffold13724size2143.g35651"/>
</dbReference>
<dbReference type="GO" id="GO:0005085">
    <property type="term" value="F:guanyl-nucleotide exchange factor activity"/>
    <property type="evidence" value="ECO:0007669"/>
    <property type="project" value="InterPro"/>
</dbReference>
<feature type="domain" description="Dedicator of cytokinesis C/D N-terminal" evidence="1">
    <location>
        <begin position="5"/>
        <end position="110"/>
    </location>
</feature>
<dbReference type="InterPro" id="IPR021816">
    <property type="entry name" value="DOCK_C/D_N"/>
</dbReference>
<evidence type="ECO:0000259" key="1">
    <source>
        <dbReference type="Pfam" id="PF11878"/>
    </source>
</evidence>